<organism evidence="7 8">
    <name type="scientific">Paenibacillus physcomitrellae</name>
    <dbReference type="NCBI Taxonomy" id="1619311"/>
    <lineage>
        <taxon>Bacteria</taxon>
        <taxon>Bacillati</taxon>
        <taxon>Bacillota</taxon>
        <taxon>Bacilli</taxon>
        <taxon>Bacillales</taxon>
        <taxon>Paenibacillaceae</taxon>
        <taxon>Paenibacillus</taxon>
    </lineage>
</organism>
<dbReference type="Pfam" id="PF00271">
    <property type="entry name" value="Helicase_C"/>
    <property type="match status" value="1"/>
</dbReference>
<reference evidence="8" key="1">
    <citation type="journal article" date="2019" name="Int. J. Syst. Evol. Microbiol.">
        <title>The Global Catalogue of Microorganisms (GCM) 10K type strain sequencing project: providing services to taxonomists for standard genome sequencing and annotation.</title>
        <authorList>
            <consortium name="The Broad Institute Genomics Platform"/>
            <consortium name="The Broad Institute Genome Sequencing Center for Infectious Disease"/>
            <person name="Wu L."/>
            <person name="Ma J."/>
        </authorList>
    </citation>
    <scope>NUCLEOTIDE SEQUENCE [LARGE SCALE GENOMIC DNA]</scope>
    <source>
        <strain evidence="8">CGMCC 1.15044</strain>
    </source>
</reference>
<evidence type="ECO:0000259" key="5">
    <source>
        <dbReference type="PROSITE" id="PS51192"/>
    </source>
</evidence>
<keyword evidence="3" id="KW-0238">DNA-binding</keyword>
<dbReference type="EMBL" id="BMHF01000011">
    <property type="protein sequence ID" value="GGA43758.1"/>
    <property type="molecule type" value="Genomic_DNA"/>
</dbReference>
<dbReference type="SUPFAM" id="SSF52540">
    <property type="entry name" value="P-loop containing nucleoside triphosphate hydrolases"/>
    <property type="match status" value="1"/>
</dbReference>
<feature type="region of interest" description="Disordered" evidence="4">
    <location>
        <begin position="357"/>
        <end position="411"/>
    </location>
</feature>
<dbReference type="PROSITE" id="PS51194">
    <property type="entry name" value="HELICASE_CTER"/>
    <property type="match status" value="1"/>
</dbReference>
<evidence type="ECO:0000256" key="4">
    <source>
        <dbReference type="SAM" id="MobiDB-lite"/>
    </source>
</evidence>
<name>A0ABQ1GHG7_9BACL</name>
<evidence type="ECO:0000256" key="2">
    <source>
        <dbReference type="ARBA" id="ARBA00022840"/>
    </source>
</evidence>
<evidence type="ECO:0000256" key="3">
    <source>
        <dbReference type="ARBA" id="ARBA00023125"/>
    </source>
</evidence>
<dbReference type="SMART" id="SM00487">
    <property type="entry name" value="DEXDc"/>
    <property type="match status" value="1"/>
</dbReference>
<dbReference type="RefSeq" id="WP_094094442.1">
    <property type="nucleotide sequence ID" value="NZ_BMHF01000011.1"/>
</dbReference>
<feature type="domain" description="Helicase ATP-binding" evidence="5">
    <location>
        <begin position="411"/>
        <end position="563"/>
    </location>
</feature>
<dbReference type="SMART" id="SM00490">
    <property type="entry name" value="HELICc"/>
    <property type="match status" value="1"/>
</dbReference>
<sequence length="747" mass="80001">MKVSLYVARSNGKWSAYISLDLRVDLFWWTGGLPDQGARGNDLADQLILLGKNIPLGQAAAWRDHFVSNPRFDRFGWEDWASLMRAGGNSPTLSGLEKRQTPAAVTSEGYTKRSGRDNLLSCPLGLYNRRAGVHPQWRELCAPELDGAHGYAEPGRMPSAREVKRFAALTAGRSLLQPELRGLLDAQLPELAGSWRTLAQLAQLAGRAALMAAVAPAQAGRRRWFAGLLRGPALPRCRRCGSEVTRTAPCASCGQSSCAYCEACLAMGRSRSCALLLRGSAVSRAAAVCAAPQAPTDLQLDRWGLSPAQREAAAAALRFLAAPRTVPNVASPTGRPDVPSTASAAVVSPAMPPANPYTGPAAGSSAISSAIPSTGSSPAQPTTSPTILTASPSTGSKCAALPSPAPPARRSAVPGNPARFLLWAVTGAGKTEMIFPLLAYVLEAGGRALVATPRRDIVLELAPRLAKVFPEQKMSVLYGGSEDRWSQANLVLATTHQLLRFHKAFDLVIIDELDAFPYHNDPILAYAAEACCKDTGNFIFLSATPPKKLQRDVAAGRCGVAKVPARFHGYPLPVPKRIQFPGTAESIKRKGLPAGLITELKRSLQRDAQIFLFVSRIQQIPPMLALLQSKLPGVRIEGTSSQDGERSAKVMAFRSREIRILITTTILERGVTVPRSDVFILDADSGLFDEASLVQMAGRAGRSKEDPAGRVFLFSSQSTSAQRGAIRQIKQMNRIALSKGYLRAKGI</sequence>
<accession>A0ABQ1GHG7</accession>
<gene>
    <name evidence="7" type="ORF">GCM10010917_31320</name>
</gene>
<dbReference type="Gene3D" id="3.40.50.300">
    <property type="entry name" value="P-loop containing nucleotide triphosphate hydrolases"/>
    <property type="match status" value="2"/>
</dbReference>
<feature type="compositionally biased region" description="Polar residues" evidence="4">
    <location>
        <begin position="380"/>
        <end position="396"/>
    </location>
</feature>
<dbReference type="PANTHER" id="PTHR30580">
    <property type="entry name" value="PRIMOSOMAL PROTEIN N"/>
    <property type="match status" value="1"/>
</dbReference>
<keyword evidence="2" id="KW-0067">ATP-binding</keyword>
<dbReference type="InterPro" id="IPR011545">
    <property type="entry name" value="DEAD/DEAH_box_helicase_dom"/>
</dbReference>
<protein>
    <recommendedName>
        <fullName evidence="9">DNA/RNA helicase</fullName>
    </recommendedName>
</protein>
<dbReference type="InterPro" id="IPR001650">
    <property type="entry name" value="Helicase_C-like"/>
</dbReference>
<evidence type="ECO:0000259" key="6">
    <source>
        <dbReference type="PROSITE" id="PS51194"/>
    </source>
</evidence>
<comment type="caution">
    <text evidence="7">The sequence shown here is derived from an EMBL/GenBank/DDBJ whole genome shotgun (WGS) entry which is preliminary data.</text>
</comment>
<feature type="compositionally biased region" description="Low complexity" evidence="4">
    <location>
        <begin position="358"/>
        <end position="379"/>
    </location>
</feature>
<evidence type="ECO:0000313" key="7">
    <source>
        <dbReference type="EMBL" id="GGA43758.1"/>
    </source>
</evidence>
<evidence type="ECO:0000256" key="1">
    <source>
        <dbReference type="ARBA" id="ARBA00022741"/>
    </source>
</evidence>
<keyword evidence="8" id="KW-1185">Reference proteome</keyword>
<dbReference type="Pfam" id="PF00270">
    <property type="entry name" value="DEAD"/>
    <property type="match status" value="1"/>
</dbReference>
<dbReference type="InterPro" id="IPR014001">
    <property type="entry name" value="Helicase_ATP-bd"/>
</dbReference>
<feature type="domain" description="Helicase C-terminal" evidence="6">
    <location>
        <begin position="596"/>
        <end position="747"/>
    </location>
</feature>
<keyword evidence="1" id="KW-0547">Nucleotide-binding</keyword>
<evidence type="ECO:0000313" key="8">
    <source>
        <dbReference type="Proteomes" id="UP000609323"/>
    </source>
</evidence>
<dbReference type="PROSITE" id="PS51192">
    <property type="entry name" value="HELICASE_ATP_BIND_1"/>
    <property type="match status" value="1"/>
</dbReference>
<dbReference type="PANTHER" id="PTHR30580:SF1">
    <property type="entry name" value="COMF OPERON PROTEIN 1"/>
    <property type="match status" value="1"/>
</dbReference>
<dbReference type="Proteomes" id="UP000609323">
    <property type="component" value="Unassembled WGS sequence"/>
</dbReference>
<dbReference type="InterPro" id="IPR027417">
    <property type="entry name" value="P-loop_NTPase"/>
</dbReference>
<evidence type="ECO:0008006" key="9">
    <source>
        <dbReference type="Google" id="ProtNLM"/>
    </source>
</evidence>
<proteinExistence type="predicted"/>